<name>A0A955RK12_9BACT</name>
<reference evidence="9" key="1">
    <citation type="submission" date="2020-04" db="EMBL/GenBank/DDBJ databases">
        <authorList>
            <person name="Zhang T."/>
        </authorList>
    </citation>
    <scope>NUCLEOTIDE SEQUENCE</scope>
    <source>
        <strain evidence="9">HKST-UBA11</strain>
    </source>
</reference>
<accession>A0A955RK12</accession>
<evidence type="ECO:0000256" key="1">
    <source>
        <dbReference type="ARBA" id="ARBA00004141"/>
    </source>
</evidence>
<gene>
    <name evidence="9" type="ORF">KC717_01495</name>
</gene>
<evidence type="ECO:0000256" key="4">
    <source>
        <dbReference type="ARBA" id="ARBA00023136"/>
    </source>
</evidence>
<dbReference type="Proteomes" id="UP000754563">
    <property type="component" value="Unassembled WGS sequence"/>
</dbReference>
<dbReference type="InterPro" id="IPR001708">
    <property type="entry name" value="YidC/ALB3/OXA1/COX18"/>
</dbReference>
<comment type="similarity">
    <text evidence="5">Belongs to the OXA1/ALB3/YidC family.</text>
</comment>
<feature type="domain" description="Membrane insertase YidC/Oxa/ALB C-terminal" evidence="8">
    <location>
        <begin position="29"/>
        <end position="114"/>
    </location>
</feature>
<dbReference type="GO" id="GO:0032977">
    <property type="term" value="F:membrane insertase activity"/>
    <property type="evidence" value="ECO:0007669"/>
    <property type="project" value="InterPro"/>
</dbReference>
<feature type="transmembrane region" description="Helical" evidence="7">
    <location>
        <begin position="30"/>
        <end position="47"/>
    </location>
</feature>
<keyword evidence="2 5" id="KW-0812">Transmembrane</keyword>
<comment type="subcellular location">
    <subcellularLocation>
        <location evidence="1 5">Membrane</location>
        <topology evidence="1 5">Multi-pass membrane protein</topology>
    </subcellularLocation>
</comment>
<keyword evidence="4 7" id="KW-0472">Membrane</keyword>
<evidence type="ECO:0000256" key="7">
    <source>
        <dbReference type="SAM" id="Phobius"/>
    </source>
</evidence>
<evidence type="ECO:0000256" key="6">
    <source>
        <dbReference type="SAM" id="MobiDB-lite"/>
    </source>
</evidence>
<proteinExistence type="inferred from homology"/>
<organism evidence="9 10">
    <name type="scientific">Candidatus Dojkabacteria bacterium</name>
    <dbReference type="NCBI Taxonomy" id="2099670"/>
    <lineage>
        <taxon>Bacteria</taxon>
        <taxon>Candidatus Dojkabacteria</taxon>
    </lineage>
</organism>
<evidence type="ECO:0000256" key="5">
    <source>
        <dbReference type="RuleBase" id="RU003945"/>
    </source>
</evidence>
<evidence type="ECO:0000256" key="3">
    <source>
        <dbReference type="ARBA" id="ARBA00022989"/>
    </source>
</evidence>
<dbReference type="EMBL" id="JAGQLH010000012">
    <property type="protein sequence ID" value="MCA9385301.1"/>
    <property type="molecule type" value="Genomic_DNA"/>
</dbReference>
<feature type="transmembrane region" description="Helical" evidence="7">
    <location>
        <begin position="403"/>
        <end position="426"/>
    </location>
</feature>
<dbReference type="InterPro" id="IPR028055">
    <property type="entry name" value="YidC/Oxa/ALB_C"/>
</dbReference>
<dbReference type="GO" id="GO:0051205">
    <property type="term" value="P:protein insertion into membrane"/>
    <property type="evidence" value="ECO:0007669"/>
    <property type="project" value="TreeGrafter"/>
</dbReference>
<dbReference type="Pfam" id="PF02096">
    <property type="entry name" value="60KD_IMP"/>
    <property type="match status" value="1"/>
</dbReference>
<feature type="transmembrane region" description="Helical" evidence="7">
    <location>
        <begin position="92"/>
        <end position="110"/>
    </location>
</feature>
<feature type="transmembrane region" description="Helical" evidence="7">
    <location>
        <begin position="317"/>
        <end position="337"/>
    </location>
</feature>
<dbReference type="PANTHER" id="PTHR12428:SF65">
    <property type="entry name" value="CYTOCHROME C OXIDASE ASSEMBLY PROTEIN COX18, MITOCHONDRIAL"/>
    <property type="match status" value="1"/>
</dbReference>
<evidence type="ECO:0000256" key="2">
    <source>
        <dbReference type="ARBA" id="ARBA00022692"/>
    </source>
</evidence>
<sequence>MSYLISILFYQPIFNVLMVFYELFGQNLGWAIIAIAAIAKLITIPITKKQLDSAEKMKVFQEKSAQIRKKYGKNKEKMNEELAKLSAKYMPAQLGGCLPLIISLILLFQIRGVVIDLVNQGYHSFNEVAYVESLKKEEDSIMYSPEEEFEPGEYTLEIKAEASNGVEFDKTYTFEIVNDVDERLQELEIIEKEKSEEERVTEMEEQADMNDANRATDVAVFLPLLESEEENIQTVTLSRFLLVFPAERAEFNLLTDRTPLFEVFIRPPSRESITSVEMLLNGEDVTEKATVTQGDEINLNFWGMNLSRVGVDFYGDWVAFTPYLVLAFGVALTQYLITKVQMSVQEGQKSKKTEEKKKKKNTPEEPDFSEIMQQSTKQMVYFMPIFTALLSLGIVGGRGNGTSIFPAAVSLFWTAQNGFVIIQLVISRREEVKEWLVKKLTKIQPHTSELK</sequence>
<protein>
    <submittedName>
        <fullName evidence="9">YidC/Oxa1 family membrane protein insertase</fullName>
    </submittedName>
</protein>
<dbReference type="GO" id="GO:0005886">
    <property type="term" value="C:plasma membrane"/>
    <property type="evidence" value="ECO:0007669"/>
    <property type="project" value="TreeGrafter"/>
</dbReference>
<dbReference type="AlphaFoldDB" id="A0A955RK12"/>
<feature type="region of interest" description="Disordered" evidence="6">
    <location>
        <begin position="347"/>
        <end position="369"/>
    </location>
</feature>
<reference evidence="9" key="2">
    <citation type="journal article" date="2021" name="Microbiome">
        <title>Successional dynamics and alternative stable states in a saline activated sludge microbial community over 9 years.</title>
        <authorList>
            <person name="Wang Y."/>
            <person name="Ye J."/>
            <person name="Ju F."/>
            <person name="Liu L."/>
            <person name="Boyd J.A."/>
            <person name="Deng Y."/>
            <person name="Parks D.H."/>
            <person name="Jiang X."/>
            <person name="Yin X."/>
            <person name="Woodcroft B.J."/>
            <person name="Tyson G.W."/>
            <person name="Hugenholtz P."/>
            <person name="Polz M.F."/>
            <person name="Zhang T."/>
        </authorList>
    </citation>
    <scope>NUCLEOTIDE SEQUENCE</scope>
    <source>
        <strain evidence="9">HKST-UBA11</strain>
    </source>
</reference>
<keyword evidence="3 7" id="KW-1133">Transmembrane helix</keyword>
<feature type="transmembrane region" description="Helical" evidence="7">
    <location>
        <begin position="379"/>
        <end position="397"/>
    </location>
</feature>
<evidence type="ECO:0000259" key="8">
    <source>
        <dbReference type="Pfam" id="PF02096"/>
    </source>
</evidence>
<feature type="transmembrane region" description="Helical" evidence="7">
    <location>
        <begin position="7"/>
        <end position="24"/>
    </location>
</feature>
<evidence type="ECO:0000313" key="10">
    <source>
        <dbReference type="Proteomes" id="UP000754563"/>
    </source>
</evidence>
<dbReference type="PANTHER" id="PTHR12428">
    <property type="entry name" value="OXA1"/>
    <property type="match status" value="1"/>
</dbReference>
<evidence type="ECO:0000313" key="9">
    <source>
        <dbReference type="EMBL" id="MCA9385301.1"/>
    </source>
</evidence>
<comment type="caution">
    <text evidence="9">The sequence shown here is derived from an EMBL/GenBank/DDBJ whole genome shotgun (WGS) entry which is preliminary data.</text>
</comment>